<organism evidence="1 2">
    <name type="scientific">Scutellospora calospora</name>
    <dbReference type="NCBI Taxonomy" id="85575"/>
    <lineage>
        <taxon>Eukaryota</taxon>
        <taxon>Fungi</taxon>
        <taxon>Fungi incertae sedis</taxon>
        <taxon>Mucoromycota</taxon>
        <taxon>Glomeromycotina</taxon>
        <taxon>Glomeromycetes</taxon>
        <taxon>Diversisporales</taxon>
        <taxon>Gigasporaceae</taxon>
        <taxon>Scutellospora</taxon>
    </lineage>
</organism>
<gene>
    <name evidence="1" type="ORF">SCALOS_LOCUS7199</name>
</gene>
<accession>A0ACA9MS04</accession>
<proteinExistence type="predicted"/>
<evidence type="ECO:0000313" key="1">
    <source>
        <dbReference type="EMBL" id="CAG8608598.1"/>
    </source>
</evidence>
<dbReference type="EMBL" id="CAJVPM010015561">
    <property type="protein sequence ID" value="CAG8608598.1"/>
    <property type="molecule type" value="Genomic_DNA"/>
</dbReference>
<reference evidence="1" key="1">
    <citation type="submission" date="2021-06" db="EMBL/GenBank/DDBJ databases">
        <authorList>
            <person name="Kallberg Y."/>
            <person name="Tangrot J."/>
            <person name="Rosling A."/>
        </authorList>
    </citation>
    <scope>NUCLEOTIDE SEQUENCE</scope>
    <source>
        <strain evidence="1">AU212A</strain>
    </source>
</reference>
<feature type="non-terminal residue" evidence="1">
    <location>
        <position position="1"/>
    </location>
</feature>
<keyword evidence="2" id="KW-1185">Reference proteome</keyword>
<sequence length="756" mass="87370">NGKWPKYSVDPDKNRRCYSCEETIKKALHHIMHSRVAIINAAPVTSEVLLITKAVQLLSEPLKQRRSAAPTIIITKSSQTLDKILVELLPKFPNLIRVGSSKQCKNRSLAGRQINNLDNEINISYNQQIDHLKDTRIDLLIKSKERFTFMSDDYFLKSAPKKFRMQLSILNGKKPNYEPRDNELLKALCIWLSGDPPPKSGLKRSKELSGFSFEEFTIPRPFKFSLEKKSIKEILSANIENPFDDSSAHIYSKFSLPLMFSLIEELETTLSFDEDSNDPDNIYSSNIKELQFVNKLIDRLPQDQKHLFNKKNRFPNDLENDINQFWYHVTEDIWSIPTNERKRYRHMFNRIISNYYDPIISKTYTHAIKSSNSKMDEIRLQKLSKFMKDAPVIGFSLKNAKCLKKLFHDSSSPASAPVFIVDEASEIPENEISCIIHEDLEHLIMIGDINRSCGNSLFERWILNGGKHYRISEQSRVHPQINYLLSAFYKRIADDLVFLKNNLSILGTTSNVYFFNHQNYDQNSDDVRNTIEAEFVVKFAFYLYQQATDFDPGNITILTPFIAQKELIKSLLAPELTKEKTVKIREIVTKEIGIHNDDTELTQKIIITEKRLGRINVQLINDYRYEENQIVILSLVAVPQRLQKEALATLSSKDLVYTALSRANRGLYIFGDGDVLKKNIPIWDAIIEKTMDENIYGTELILRCQNHGIQTKISHPNHFKQYTPLGGCMMPCKKMLLCDHQCPRTCHPIPHSQEQD</sequence>
<evidence type="ECO:0000313" key="2">
    <source>
        <dbReference type="Proteomes" id="UP000789860"/>
    </source>
</evidence>
<comment type="caution">
    <text evidence="1">The sequence shown here is derived from an EMBL/GenBank/DDBJ whole genome shotgun (WGS) entry which is preliminary data.</text>
</comment>
<dbReference type="Proteomes" id="UP000789860">
    <property type="component" value="Unassembled WGS sequence"/>
</dbReference>
<protein>
    <submittedName>
        <fullName evidence="1">4151_t:CDS:1</fullName>
    </submittedName>
</protein>
<feature type="non-terminal residue" evidence="1">
    <location>
        <position position="756"/>
    </location>
</feature>
<name>A0ACA9MS04_9GLOM</name>